<sequence length="74" mass="8269">MSLSVALTVNGQPIGRVEINCVEWSQYTDSRRYEYSITSSDRAEPASGRIDHYHREGALTLLHKVLADYLGVAT</sequence>
<name>A0A1U0VR70_9MYCO</name>
<evidence type="ECO:0000313" key="2">
    <source>
        <dbReference type="Proteomes" id="UP000190074"/>
    </source>
</evidence>
<dbReference type="Proteomes" id="UP000190074">
    <property type="component" value="Unassembled WGS sequence"/>
</dbReference>
<dbReference type="RefSeq" id="WP_131830240.1">
    <property type="nucleotide sequence ID" value="NZ_FVGW01000002.1"/>
</dbReference>
<dbReference type="EMBL" id="FVGW01000002">
    <property type="protein sequence ID" value="SKL83448.1"/>
    <property type="molecule type" value="Genomic_DNA"/>
</dbReference>
<accession>A0A1U0VR70</accession>
<reference evidence="1 2" key="1">
    <citation type="submission" date="2016-11" db="EMBL/GenBank/DDBJ databases">
        <authorList>
            <consortium name="Pathogen Informatics"/>
        </authorList>
    </citation>
    <scope>NUCLEOTIDE SEQUENCE [LARGE SCALE GENOMIC DNA]</scope>
    <source>
        <strain evidence="1 2">911</strain>
    </source>
</reference>
<organism evidence="1 2">
    <name type="scientific">Mycobacteroides abscessus subsp. massiliense</name>
    <dbReference type="NCBI Taxonomy" id="1962118"/>
    <lineage>
        <taxon>Bacteria</taxon>
        <taxon>Bacillati</taxon>
        <taxon>Actinomycetota</taxon>
        <taxon>Actinomycetes</taxon>
        <taxon>Mycobacteriales</taxon>
        <taxon>Mycobacteriaceae</taxon>
        <taxon>Mycobacteroides</taxon>
        <taxon>Mycobacteroides abscessus</taxon>
    </lineage>
</organism>
<dbReference type="AlphaFoldDB" id="A0A1U0VR70"/>
<protein>
    <submittedName>
        <fullName evidence="1">Uncharacterized protein</fullName>
    </submittedName>
</protein>
<proteinExistence type="predicted"/>
<evidence type="ECO:0000313" key="1">
    <source>
        <dbReference type="EMBL" id="SKL83448.1"/>
    </source>
</evidence>
<gene>
    <name evidence="1" type="ORF">SAMEA2259716_01788</name>
</gene>